<feature type="transmembrane region" description="Helical" evidence="8">
    <location>
        <begin position="213"/>
        <end position="232"/>
    </location>
</feature>
<sequence length="397" mass="42523">MAMTAGSTAPPARGGWTDPTKGLAMFMVVAYHVTLYLQSADVDAVLGRAKAVFELFPMPAFFLIAGIFAGRHGEFRLGDLWRRRLLSLLYLYVLWSVVRTVFYLVVPGLNGELGEIDATDPLALPLILLWPSSSYWFLYALFLFTLLRHLVARAPVWAQLAGSGVVSTLFTTGVVDTGNIGWNRVGALFFFFVLGAVRAQWIRRAVTAARPVHLLLALVALAVVTGLIVLGLSSVPFVVLAGQTVAVATGILVCAQLVRFRAFSRLSTLGTNSLKVYLLHLYVIVPAVALIGLADTAAWPRSVAVGVQVALTAATLVASLLLARLTSRVRWLYAPPGWLRRSRLGTARPSTPAPVPAPVAGPPEAVLAPPTGTPLPSPLAPPPAEAPVFTPPERSRE</sequence>
<reference evidence="11 12" key="1">
    <citation type="submission" date="2018-06" db="EMBL/GenBank/DDBJ databases">
        <title>Draft genome sequence of Modestobacter versicolor CP153-2.</title>
        <authorList>
            <person name="Gundlapally S.R."/>
        </authorList>
    </citation>
    <scope>NUCLEOTIDE SEQUENCE [LARGE SCALE GENOMIC DNA]</scope>
    <source>
        <strain evidence="11 12">CP153-2</strain>
    </source>
</reference>
<feature type="transmembrane region" description="Helical" evidence="8">
    <location>
        <begin position="181"/>
        <end position="201"/>
    </location>
</feature>
<reference evidence="10 13" key="2">
    <citation type="submission" date="2020-08" db="EMBL/GenBank/DDBJ databases">
        <title>Sequencing the genomes of 1000 actinobacteria strains.</title>
        <authorList>
            <person name="Klenk H.-P."/>
        </authorList>
    </citation>
    <scope>NUCLEOTIDE SEQUENCE [LARGE SCALE GENOMIC DNA]</scope>
    <source>
        <strain evidence="10 13">DSM 16678</strain>
    </source>
</reference>
<dbReference type="EMBL" id="QKNV01000017">
    <property type="protein sequence ID" value="PZA22889.1"/>
    <property type="molecule type" value="Genomic_DNA"/>
</dbReference>
<gene>
    <name evidence="11" type="ORF">DMO24_02820</name>
    <name evidence="10" type="ORF">FHX36_002710</name>
</gene>
<evidence type="ECO:0000256" key="1">
    <source>
        <dbReference type="ARBA" id="ARBA00004651"/>
    </source>
</evidence>
<evidence type="ECO:0000313" key="12">
    <source>
        <dbReference type="Proteomes" id="UP000247602"/>
    </source>
</evidence>
<dbReference type="PANTHER" id="PTHR40074:SF2">
    <property type="entry name" value="O-ACETYLTRANSFERASE WECH"/>
    <property type="match status" value="1"/>
</dbReference>
<feature type="transmembrane region" description="Helical" evidence="8">
    <location>
        <begin position="156"/>
        <end position="175"/>
    </location>
</feature>
<protein>
    <submittedName>
        <fullName evidence="10">Fucose 4-O-acetylase-like acetyltransferase</fullName>
    </submittedName>
</protein>
<feature type="compositionally biased region" description="Pro residues" evidence="7">
    <location>
        <begin position="351"/>
        <end position="361"/>
    </location>
</feature>
<dbReference type="GO" id="GO:0005886">
    <property type="term" value="C:plasma membrane"/>
    <property type="evidence" value="ECO:0007669"/>
    <property type="project" value="UniProtKB-SubCell"/>
</dbReference>
<evidence type="ECO:0000256" key="7">
    <source>
        <dbReference type="SAM" id="MobiDB-lite"/>
    </source>
</evidence>
<dbReference type="Proteomes" id="UP000247602">
    <property type="component" value="Unassembled WGS sequence"/>
</dbReference>
<feature type="transmembrane region" description="Helical" evidence="8">
    <location>
        <begin position="89"/>
        <end position="110"/>
    </location>
</feature>
<feature type="transmembrane region" description="Helical" evidence="8">
    <location>
        <begin position="51"/>
        <end position="69"/>
    </location>
</feature>
<dbReference type="RefSeq" id="WP_110550831.1">
    <property type="nucleotide sequence ID" value="NZ_JACIBU010000001.1"/>
</dbReference>
<dbReference type="Pfam" id="PF01757">
    <property type="entry name" value="Acyl_transf_3"/>
    <property type="match status" value="1"/>
</dbReference>
<organism evidence="11 12">
    <name type="scientific">Modestobacter versicolor</name>
    <dbReference type="NCBI Taxonomy" id="429133"/>
    <lineage>
        <taxon>Bacteria</taxon>
        <taxon>Bacillati</taxon>
        <taxon>Actinomycetota</taxon>
        <taxon>Actinomycetes</taxon>
        <taxon>Geodermatophilales</taxon>
        <taxon>Geodermatophilaceae</taxon>
        <taxon>Modestobacter</taxon>
    </lineage>
</organism>
<dbReference type="AlphaFoldDB" id="A0A323VE44"/>
<dbReference type="GO" id="GO:0009246">
    <property type="term" value="P:enterobacterial common antigen biosynthetic process"/>
    <property type="evidence" value="ECO:0007669"/>
    <property type="project" value="TreeGrafter"/>
</dbReference>
<proteinExistence type="inferred from homology"/>
<evidence type="ECO:0000256" key="6">
    <source>
        <dbReference type="ARBA" id="ARBA00023136"/>
    </source>
</evidence>
<evidence type="ECO:0000256" key="4">
    <source>
        <dbReference type="ARBA" id="ARBA00022692"/>
    </source>
</evidence>
<feature type="transmembrane region" description="Helical" evidence="8">
    <location>
        <begin position="22"/>
        <end position="39"/>
    </location>
</feature>
<keyword evidence="10" id="KW-0808">Transferase</keyword>
<keyword evidence="12" id="KW-1185">Reference proteome</keyword>
<feature type="compositionally biased region" description="Pro residues" evidence="7">
    <location>
        <begin position="371"/>
        <end position="385"/>
    </location>
</feature>
<keyword evidence="3" id="KW-1003">Cell membrane</keyword>
<comment type="similarity">
    <text evidence="2">Belongs to the acyltransferase 3 family.</text>
</comment>
<feature type="transmembrane region" description="Helical" evidence="8">
    <location>
        <begin position="279"/>
        <end position="299"/>
    </location>
</feature>
<comment type="caution">
    <text evidence="11">The sequence shown here is derived from an EMBL/GenBank/DDBJ whole genome shotgun (WGS) entry which is preliminary data.</text>
</comment>
<keyword evidence="5 8" id="KW-1133">Transmembrane helix</keyword>
<keyword evidence="6 8" id="KW-0472">Membrane</keyword>
<evidence type="ECO:0000256" key="5">
    <source>
        <dbReference type="ARBA" id="ARBA00022989"/>
    </source>
</evidence>
<comment type="subcellular location">
    <subcellularLocation>
        <location evidence="1">Cell membrane</location>
        <topology evidence="1">Multi-pass membrane protein</topology>
    </subcellularLocation>
</comment>
<feature type="transmembrane region" description="Helical" evidence="8">
    <location>
        <begin position="305"/>
        <end position="323"/>
    </location>
</feature>
<dbReference type="GO" id="GO:0016413">
    <property type="term" value="F:O-acetyltransferase activity"/>
    <property type="evidence" value="ECO:0007669"/>
    <property type="project" value="TreeGrafter"/>
</dbReference>
<keyword evidence="4 8" id="KW-0812">Transmembrane</keyword>
<accession>A0A323VE44</accession>
<evidence type="ECO:0000313" key="10">
    <source>
        <dbReference type="EMBL" id="MBB3676975.1"/>
    </source>
</evidence>
<feature type="compositionally biased region" description="Low complexity" evidence="7">
    <location>
        <begin position="386"/>
        <end position="397"/>
    </location>
</feature>
<evidence type="ECO:0000313" key="11">
    <source>
        <dbReference type="EMBL" id="PZA22889.1"/>
    </source>
</evidence>
<feature type="transmembrane region" description="Helical" evidence="8">
    <location>
        <begin position="238"/>
        <end position="258"/>
    </location>
</feature>
<evidence type="ECO:0000259" key="9">
    <source>
        <dbReference type="Pfam" id="PF01757"/>
    </source>
</evidence>
<dbReference type="PANTHER" id="PTHR40074">
    <property type="entry name" value="O-ACETYLTRANSFERASE WECH"/>
    <property type="match status" value="1"/>
</dbReference>
<feature type="region of interest" description="Disordered" evidence="7">
    <location>
        <begin position="344"/>
        <end position="397"/>
    </location>
</feature>
<dbReference type="Proteomes" id="UP000580718">
    <property type="component" value="Unassembled WGS sequence"/>
</dbReference>
<feature type="transmembrane region" description="Helical" evidence="8">
    <location>
        <begin position="122"/>
        <end position="144"/>
    </location>
</feature>
<name>A0A323VE44_9ACTN</name>
<feature type="domain" description="Acyltransferase 3" evidence="9">
    <location>
        <begin position="20"/>
        <end position="323"/>
    </location>
</feature>
<evidence type="ECO:0000313" key="13">
    <source>
        <dbReference type="Proteomes" id="UP000580718"/>
    </source>
</evidence>
<dbReference type="EMBL" id="JACIBU010000001">
    <property type="protein sequence ID" value="MBB3676975.1"/>
    <property type="molecule type" value="Genomic_DNA"/>
</dbReference>
<dbReference type="OrthoDB" id="4394033at2"/>
<evidence type="ECO:0000256" key="3">
    <source>
        <dbReference type="ARBA" id="ARBA00022475"/>
    </source>
</evidence>
<dbReference type="InterPro" id="IPR002656">
    <property type="entry name" value="Acyl_transf_3_dom"/>
</dbReference>
<evidence type="ECO:0000256" key="2">
    <source>
        <dbReference type="ARBA" id="ARBA00007400"/>
    </source>
</evidence>
<evidence type="ECO:0000256" key="8">
    <source>
        <dbReference type="SAM" id="Phobius"/>
    </source>
</evidence>